<dbReference type="SUPFAM" id="SSF81301">
    <property type="entry name" value="Nucleotidyltransferase"/>
    <property type="match status" value="1"/>
</dbReference>
<evidence type="ECO:0000259" key="1">
    <source>
        <dbReference type="Pfam" id="PF18765"/>
    </source>
</evidence>
<organism evidence="2 3">
    <name type="scientific">Geomesophilobacter sediminis</name>
    <dbReference type="NCBI Taxonomy" id="2798584"/>
    <lineage>
        <taxon>Bacteria</taxon>
        <taxon>Pseudomonadati</taxon>
        <taxon>Thermodesulfobacteriota</taxon>
        <taxon>Desulfuromonadia</taxon>
        <taxon>Geobacterales</taxon>
        <taxon>Geobacteraceae</taxon>
        <taxon>Geomesophilobacter</taxon>
    </lineage>
</organism>
<dbReference type="AlphaFoldDB" id="A0A8J7IWF9"/>
<proteinExistence type="predicted"/>
<evidence type="ECO:0000313" key="2">
    <source>
        <dbReference type="EMBL" id="MBJ6723827.1"/>
    </source>
</evidence>
<feature type="domain" description="Polymerase beta nucleotidyltransferase" evidence="1">
    <location>
        <begin position="10"/>
        <end position="102"/>
    </location>
</feature>
<dbReference type="PANTHER" id="PTHR43852:SF2">
    <property type="entry name" value="PROTEIN ADENYLYLTRANSFERASE MNTA"/>
    <property type="match status" value="1"/>
</dbReference>
<gene>
    <name evidence="2" type="ORF">JFN93_03820</name>
</gene>
<dbReference type="Gene3D" id="3.30.460.10">
    <property type="entry name" value="Beta Polymerase, domain 2"/>
    <property type="match status" value="1"/>
</dbReference>
<keyword evidence="3" id="KW-1185">Reference proteome</keyword>
<dbReference type="InterPro" id="IPR043519">
    <property type="entry name" value="NT_sf"/>
</dbReference>
<dbReference type="RefSeq" id="WP_199382673.1">
    <property type="nucleotide sequence ID" value="NZ_JAEMHM010000003.1"/>
</dbReference>
<dbReference type="PANTHER" id="PTHR43852">
    <property type="entry name" value="NUCLEOTIDYLTRANSFERASE"/>
    <property type="match status" value="1"/>
</dbReference>
<dbReference type="InterPro" id="IPR052930">
    <property type="entry name" value="TA_antitoxin_MntA"/>
</dbReference>
<name>A0A8J7IWF9_9BACT</name>
<dbReference type="NCBIfam" id="NF047752">
    <property type="entry name" value="MntA_antitoxin"/>
    <property type="match status" value="1"/>
</dbReference>
<sequence>MASEELKAAIELVCAERQEIAACYLFGSCANGRQRPDSDVDVAFLLDSSIPKGEYFDLKMTFHNRLAGLLRKEIHPVILNGAGEVLLEQVLGKGILLFVRDELQLSRFRAIAFSMIADFAPYRNAMEDALLRKLKEEPSDG</sequence>
<dbReference type="Pfam" id="PF18765">
    <property type="entry name" value="Polbeta"/>
    <property type="match status" value="1"/>
</dbReference>
<evidence type="ECO:0000313" key="3">
    <source>
        <dbReference type="Proteomes" id="UP000636888"/>
    </source>
</evidence>
<dbReference type="CDD" id="cd05403">
    <property type="entry name" value="NT_KNTase_like"/>
    <property type="match status" value="1"/>
</dbReference>
<reference evidence="2" key="1">
    <citation type="submission" date="2020-12" db="EMBL/GenBank/DDBJ databases">
        <title>Geomonas sp. Red875, isolated from river sediment.</title>
        <authorList>
            <person name="Xu Z."/>
            <person name="Zhang Z."/>
            <person name="Masuda Y."/>
            <person name="Itoh H."/>
            <person name="Senoo K."/>
        </authorList>
    </citation>
    <scope>NUCLEOTIDE SEQUENCE</scope>
    <source>
        <strain evidence="2">Red875</strain>
    </source>
</reference>
<protein>
    <submittedName>
        <fullName evidence="2">Nucleotidyltransferase domain-containing protein</fullName>
    </submittedName>
</protein>
<dbReference type="Proteomes" id="UP000636888">
    <property type="component" value="Unassembled WGS sequence"/>
</dbReference>
<dbReference type="InterPro" id="IPR041633">
    <property type="entry name" value="Polbeta"/>
</dbReference>
<accession>A0A8J7IWF9</accession>
<comment type="caution">
    <text evidence="2">The sequence shown here is derived from an EMBL/GenBank/DDBJ whole genome shotgun (WGS) entry which is preliminary data.</text>
</comment>
<dbReference type="EMBL" id="JAEMHM010000003">
    <property type="protein sequence ID" value="MBJ6723827.1"/>
    <property type="molecule type" value="Genomic_DNA"/>
</dbReference>